<dbReference type="Proteomes" id="UP000680348">
    <property type="component" value="Unassembled WGS sequence"/>
</dbReference>
<proteinExistence type="predicted"/>
<dbReference type="Pfam" id="PF05159">
    <property type="entry name" value="Capsule_synth"/>
    <property type="match status" value="2"/>
</dbReference>
<dbReference type="CDD" id="cd16439">
    <property type="entry name" value="beta_Kdo_transferase_KpsC_2"/>
    <property type="match status" value="1"/>
</dbReference>
<feature type="region of interest" description="Disordered" evidence="1">
    <location>
        <begin position="417"/>
        <end position="439"/>
    </location>
</feature>
<keyword evidence="3" id="KW-1185">Reference proteome</keyword>
<dbReference type="RefSeq" id="WP_188255984.1">
    <property type="nucleotide sequence ID" value="NZ_JABVCF010000009.1"/>
</dbReference>
<feature type="region of interest" description="Disordered" evidence="1">
    <location>
        <begin position="371"/>
        <end position="397"/>
    </location>
</feature>
<dbReference type="AlphaFoldDB" id="A0A942DZS2"/>
<dbReference type="GO" id="GO:0015774">
    <property type="term" value="P:polysaccharide transport"/>
    <property type="evidence" value="ECO:0007669"/>
    <property type="project" value="InterPro"/>
</dbReference>
<gene>
    <name evidence="2" type="ORF">KEU06_17575</name>
</gene>
<evidence type="ECO:0000256" key="1">
    <source>
        <dbReference type="SAM" id="MobiDB-lite"/>
    </source>
</evidence>
<comment type="caution">
    <text evidence="2">The sequence shown here is derived from an EMBL/GenBank/DDBJ whole genome shotgun (WGS) entry which is preliminary data.</text>
</comment>
<name>A0A942DZS2_9HYPH</name>
<sequence>MTNIGISQWIKAIYRYCLIPIRLNKASINKFSVVIGFSPWKTFISDWLPNCEIRRERYNLSKKEFWLVTAPLLLRHRSRAEVFVWGYKEPDFVRRFCERHKIPLNRVEDGFIRSVQLGATKVPPLSICIDRQALYYDPTSPSDLEEILNTFPFDANPEVVARGRAGIEALLASRLSKYNVGLGVDVDEIYGPKDRKRILVLGQVEGDMSILKGCNIPGITNNDLVWIARSENPKAQIIYKPHPEVLRGIRKDPPQSDSREVLGIAQVLFEDISLADALQTIDQVYTITSLSGFEALIRGIPVTCLGAPFYSGWGLTDDRQRVARRSRKLTIEQLFAGAYILYPRYFDPYRRRLIEFEEALSLLETMKKGASERERLHRASGKGGLQETAKPDKSNVSPAELQLETLRTIRKMLEALDPPKKAITAPKPPARPIRSKLRA</sequence>
<reference evidence="2" key="1">
    <citation type="submission" date="2021-04" db="EMBL/GenBank/DDBJ databases">
        <title>Pseudaminobacter soli sp. nov., isolated from paddy soil contaminated by heavy metals.</title>
        <authorList>
            <person name="Zhang K."/>
        </authorList>
    </citation>
    <scope>NUCLEOTIDE SEQUENCE</scope>
    <source>
        <strain evidence="2">19-2017</strain>
    </source>
</reference>
<evidence type="ECO:0000313" key="3">
    <source>
        <dbReference type="Proteomes" id="UP000680348"/>
    </source>
</evidence>
<dbReference type="EMBL" id="JAGWCR010000009">
    <property type="protein sequence ID" value="MBS3650428.1"/>
    <property type="molecule type" value="Genomic_DNA"/>
</dbReference>
<evidence type="ECO:0000313" key="2">
    <source>
        <dbReference type="EMBL" id="MBS3650428.1"/>
    </source>
</evidence>
<dbReference type="GO" id="GO:0000271">
    <property type="term" value="P:polysaccharide biosynthetic process"/>
    <property type="evidence" value="ECO:0007669"/>
    <property type="project" value="InterPro"/>
</dbReference>
<organism evidence="2 3">
    <name type="scientific">Pseudaminobacter soli</name>
    <name type="common">ex Zhang et al. 2022</name>
    <dbReference type="NCBI Taxonomy" id="2831468"/>
    <lineage>
        <taxon>Bacteria</taxon>
        <taxon>Pseudomonadati</taxon>
        <taxon>Pseudomonadota</taxon>
        <taxon>Alphaproteobacteria</taxon>
        <taxon>Hyphomicrobiales</taxon>
        <taxon>Phyllobacteriaceae</taxon>
        <taxon>Pseudaminobacter</taxon>
    </lineage>
</organism>
<dbReference type="InterPro" id="IPR007833">
    <property type="entry name" value="Capsule_polysaccharide_synth"/>
</dbReference>
<protein>
    <submittedName>
        <fullName evidence="2">Capsular polysaccharide biosynthesis protein</fullName>
    </submittedName>
</protein>
<accession>A0A942DZS2</accession>